<proteinExistence type="predicted"/>
<dbReference type="Proteomes" id="UP000284243">
    <property type="component" value="Unassembled WGS sequence"/>
</dbReference>
<evidence type="ECO:0000313" key="4">
    <source>
        <dbReference type="EMBL" id="RGV25088.1"/>
    </source>
</evidence>
<reference evidence="2" key="2">
    <citation type="submission" date="2022-01" db="EMBL/GenBank/DDBJ databases">
        <title>Collection of gut derived symbiotic bacterial strains cultured from healthy donors.</title>
        <authorList>
            <person name="Lin H."/>
            <person name="Kohout C."/>
            <person name="Waligurski E."/>
            <person name="Pamer E.G."/>
        </authorList>
    </citation>
    <scope>NUCLEOTIDE SEQUENCE</scope>
    <source>
        <strain evidence="2">DFI.1.149</strain>
    </source>
</reference>
<sequence>MKKILFFGLFLCLGMTLKAQYGGEMTIGARLNYTGGGKLVTYDGKIVNLGYTIKGIVSPGYFVTNNIALGADLAYEYMMDDEGHQYTLETGGFFRLYAPRGGVRLYLQGTSGYGWGKSFLKKGHDGKHELWVSTLKPGLWARLKEYLALDISLMSLEYKEVYMRDKVSNKRVTDSRWRYNWLDISFGVVFIIGL</sequence>
<evidence type="ECO:0008006" key="7">
    <source>
        <dbReference type="Google" id="ProtNLM"/>
    </source>
</evidence>
<dbReference type="Proteomes" id="UP001199750">
    <property type="component" value="Unassembled WGS sequence"/>
</dbReference>
<feature type="chain" id="PRO_5044063439" description="DUF3575 domain-containing protein" evidence="1">
    <location>
        <begin position="20"/>
        <end position="194"/>
    </location>
</feature>
<evidence type="ECO:0000256" key="1">
    <source>
        <dbReference type="SAM" id="SignalP"/>
    </source>
</evidence>
<gene>
    <name evidence="4" type="ORF">DWW24_11805</name>
    <name evidence="3" type="ORF">DWW57_06870</name>
    <name evidence="2" type="ORF">L0P03_07940</name>
</gene>
<dbReference type="RefSeq" id="WP_013613245.1">
    <property type="nucleotide sequence ID" value="NZ_BAABYK010000001.1"/>
</dbReference>
<reference evidence="5 6" key="1">
    <citation type="submission" date="2018-08" db="EMBL/GenBank/DDBJ databases">
        <title>A genome reference for cultivated species of the human gut microbiota.</title>
        <authorList>
            <person name="Zou Y."/>
            <person name="Xue W."/>
            <person name="Luo G."/>
        </authorList>
    </citation>
    <scope>NUCLEOTIDE SEQUENCE [LARGE SCALE GENOMIC DNA]</scope>
    <source>
        <strain evidence="4 5">AF14-6AC</strain>
        <strain evidence="3 6">AF16-14</strain>
    </source>
</reference>
<keyword evidence="1" id="KW-0732">Signal</keyword>
<feature type="signal peptide" evidence="1">
    <location>
        <begin position="1"/>
        <end position="19"/>
    </location>
</feature>
<dbReference type="EMBL" id="QRYW01000024">
    <property type="protein sequence ID" value="RGV25088.1"/>
    <property type="molecule type" value="Genomic_DNA"/>
</dbReference>
<evidence type="ECO:0000313" key="2">
    <source>
        <dbReference type="EMBL" id="MCG4959778.1"/>
    </source>
</evidence>
<name>A0A1Y3Y0H9_9BACT</name>
<dbReference type="GeneID" id="61276310"/>
<protein>
    <recommendedName>
        <fullName evidence="7">DUF3575 domain-containing protein</fullName>
    </recommendedName>
</protein>
<evidence type="ECO:0000313" key="5">
    <source>
        <dbReference type="Proteomes" id="UP000283426"/>
    </source>
</evidence>
<dbReference type="Proteomes" id="UP000283426">
    <property type="component" value="Unassembled WGS sequence"/>
</dbReference>
<dbReference type="AlphaFoldDB" id="A0A1Y3Y0H9"/>
<comment type="caution">
    <text evidence="3">The sequence shown here is derived from an EMBL/GenBank/DDBJ whole genome shotgun (WGS) entry which is preliminary data.</text>
</comment>
<accession>A0A1Y3Y0H9</accession>
<evidence type="ECO:0000313" key="3">
    <source>
        <dbReference type="EMBL" id="RGU56915.1"/>
    </source>
</evidence>
<dbReference type="EMBL" id="JAKNDN010000013">
    <property type="protein sequence ID" value="MCG4959778.1"/>
    <property type="molecule type" value="Genomic_DNA"/>
</dbReference>
<dbReference type="EMBL" id="QRYC01000007">
    <property type="protein sequence ID" value="RGU56915.1"/>
    <property type="molecule type" value="Genomic_DNA"/>
</dbReference>
<organism evidence="3 6">
    <name type="scientific">Odoribacter splanchnicus</name>
    <dbReference type="NCBI Taxonomy" id="28118"/>
    <lineage>
        <taxon>Bacteria</taxon>
        <taxon>Pseudomonadati</taxon>
        <taxon>Bacteroidota</taxon>
        <taxon>Bacteroidia</taxon>
        <taxon>Bacteroidales</taxon>
        <taxon>Odoribacteraceae</taxon>
        <taxon>Odoribacter</taxon>
    </lineage>
</organism>
<evidence type="ECO:0000313" key="6">
    <source>
        <dbReference type="Proteomes" id="UP000284243"/>
    </source>
</evidence>